<dbReference type="PANTHER" id="PTHR12011:SF469">
    <property type="entry name" value="ADHESION G PROTEIN-COUPLED RECEPTOR E1-RELATED"/>
    <property type="match status" value="1"/>
</dbReference>
<comment type="caution">
    <text evidence="9">The sequence shown here is derived from an EMBL/GenBank/DDBJ whole genome shotgun (WGS) entry which is preliminary data.</text>
</comment>
<dbReference type="Gene3D" id="1.20.1070.10">
    <property type="entry name" value="Rhodopsin 7-helix transmembrane proteins"/>
    <property type="match status" value="1"/>
</dbReference>
<dbReference type="PRINTS" id="PR00249">
    <property type="entry name" value="GPCRSECRETIN"/>
</dbReference>
<dbReference type="EMBL" id="MU551705">
    <property type="protein sequence ID" value="KAI5617361.1"/>
    <property type="molecule type" value="Genomic_DNA"/>
</dbReference>
<keyword evidence="3 6" id="KW-1133">Transmembrane helix</keyword>
<dbReference type="Pfam" id="PF00002">
    <property type="entry name" value="7tm_2"/>
    <property type="match status" value="1"/>
</dbReference>
<name>A0AAD5AJB9_SILAS</name>
<keyword evidence="9" id="KW-0675">Receptor</keyword>
<dbReference type="PROSITE" id="PS50261">
    <property type="entry name" value="G_PROTEIN_RECEP_F2_4"/>
    <property type="match status" value="1"/>
</dbReference>
<evidence type="ECO:0000313" key="10">
    <source>
        <dbReference type="Proteomes" id="UP001205998"/>
    </source>
</evidence>
<dbReference type="InterPro" id="IPR046338">
    <property type="entry name" value="GAIN_dom_sf"/>
</dbReference>
<feature type="transmembrane region" description="Helical" evidence="6">
    <location>
        <begin position="613"/>
        <end position="634"/>
    </location>
</feature>
<accession>A0AAD5AJB9</accession>
<keyword evidence="10" id="KW-1185">Reference proteome</keyword>
<dbReference type="PANTHER" id="PTHR12011">
    <property type="entry name" value="ADHESION G-PROTEIN COUPLED RECEPTOR"/>
    <property type="match status" value="1"/>
</dbReference>
<keyword evidence="4 6" id="KW-0472">Membrane</keyword>
<reference evidence="9" key="1">
    <citation type="submission" date="2018-07" db="EMBL/GenBank/DDBJ databases">
        <title>Comparative genomics of catfishes provides insights into carnivory and benthic adaptation.</title>
        <authorList>
            <person name="Zhang Y."/>
            <person name="Wang D."/>
            <person name="Peng Z."/>
            <person name="Zheng S."/>
            <person name="Shao F."/>
            <person name="Tao W."/>
        </authorList>
    </citation>
    <scope>NUCLEOTIDE SEQUENCE</scope>
    <source>
        <strain evidence="9">Chongqing</strain>
    </source>
</reference>
<keyword evidence="2 6" id="KW-0812">Transmembrane</keyword>
<proteinExistence type="predicted"/>
<dbReference type="PROSITE" id="PS50221">
    <property type="entry name" value="GAIN_B"/>
    <property type="match status" value="1"/>
</dbReference>
<evidence type="ECO:0000259" key="8">
    <source>
        <dbReference type="PROSITE" id="PS50261"/>
    </source>
</evidence>
<feature type="transmembrane region" description="Helical" evidence="6">
    <location>
        <begin position="454"/>
        <end position="475"/>
    </location>
</feature>
<dbReference type="AlphaFoldDB" id="A0AAD5AJB9"/>
<feature type="transmembrane region" description="Helical" evidence="6">
    <location>
        <begin position="640"/>
        <end position="662"/>
    </location>
</feature>
<evidence type="ECO:0000256" key="5">
    <source>
        <dbReference type="ARBA" id="ARBA00023157"/>
    </source>
</evidence>
<dbReference type="InterPro" id="IPR000832">
    <property type="entry name" value="GPCR_2_secretin-like"/>
</dbReference>
<keyword evidence="5" id="KW-1015">Disulfide bond</keyword>
<dbReference type="SMART" id="SM00303">
    <property type="entry name" value="GPS"/>
    <property type="match status" value="1"/>
</dbReference>
<evidence type="ECO:0000313" key="9">
    <source>
        <dbReference type="EMBL" id="KAI5617361.1"/>
    </source>
</evidence>
<dbReference type="GO" id="GO:0007166">
    <property type="term" value="P:cell surface receptor signaling pathway"/>
    <property type="evidence" value="ECO:0007669"/>
    <property type="project" value="InterPro"/>
</dbReference>
<comment type="subcellular location">
    <subcellularLocation>
        <location evidence="1">Membrane</location>
        <topology evidence="1">Multi-pass membrane protein</topology>
    </subcellularLocation>
</comment>
<protein>
    <submittedName>
        <fullName evidence="9">Adhesion G protein-coupled receptor E3-like isoform X2</fullName>
    </submittedName>
</protein>
<dbReference type="InterPro" id="IPR057244">
    <property type="entry name" value="GAIN_B"/>
</dbReference>
<feature type="transmembrane region" description="Helical" evidence="6">
    <location>
        <begin position="532"/>
        <end position="552"/>
    </location>
</feature>
<gene>
    <name evidence="9" type="ORF">C0J50_23142</name>
</gene>
<dbReference type="InterPro" id="IPR017981">
    <property type="entry name" value="GPCR_2-like_7TM"/>
</dbReference>
<dbReference type="GO" id="GO:0005886">
    <property type="term" value="C:plasma membrane"/>
    <property type="evidence" value="ECO:0007669"/>
    <property type="project" value="TreeGrafter"/>
</dbReference>
<feature type="transmembrane region" description="Helical" evidence="6">
    <location>
        <begin position="420"/>
        <end position="442"/>
    </location>
</feature>
<evidence type="ECO:0000256" key="6">
    <source>
        <dbReference type="SAM" id="Phobius"/>
    </source>
</evidence>
<dbReference type="Gene3D" id="2.60.220.50">
    <property type="match status" value="1"/>
</dbReference>
<dbReference type="Proteomes" id="UP001205998">
    <property type="component" value="Unassembled WGS sequence"/>
</dbReference>
<feature type="domain" description="G-protein coupled receptors family 2 profile 2" evidence="8">
    <location>
        <begin position="418"/>
        <end position="663"/>
    </location>
</feature>
<feature type="transmembrane region" description="Helical" evidence="6">
    <location>
        <begin position="487"/>
        <end position="512"/>
    </location>
</feature>
<dbReference type="Pfam" id="PF01825">
    <property type="entry name" value="GPS"/>
    <property type="match status" value="1"/>
</dbReference>
<sequence>MDHIDNVEKKSSCCCLIGPGADDVITRIQLNSPDFVYQHSLTKLQYRAGIRKMSSLWLGFALIHLTVFTNVEAQYSSCPSYTTLSNPWRNVGFCSMSNTRSDISLNEGWYRFTGVGGDKVVTSCGSTVNTISKNLTVYNLFTCNSSINYTDYINCSQGVTVYYLRPTKQSYATRHSVCSNSSCGPNAQCGTVFGSCVCNPGLVPNLLMSNDSYGCSVLTVPSGCQTVKSYLSTIMNVTTSIDAKNSTGNTVLINYANNVLTVTEKLVSSLVAPTETENTTRIQLDQMEAEVFTVGKNTSLIKIPPLNASSSSLNIDLIGISKQNNGTVIILNLYYVTSEFIFVNFISRAKDLLLQEFTASANRSCVYWNETEWIENGCMATEINSTYTVCSCVHLSTFALIMQTDPDNIKKSDDEALINLLNIVAVSVGLFFLFLTILTLTFCQRGTKVTNTALLNLSLSLFLAHITFLLTHQYLQDVQENNLMCLVLAGITHFLFLSAFVWMLIEAILLYIFVKNLSKISSMQTETLNWKYMIIIGYVIPLAVVGVTSGLFPDSYNKELCWLTTTFVWTFLGPVSCIIAINLLLSCVILINLRQSLANLNKTVTQLKQTRTLVLKTLLQFVILGCPWVLGFFANSSTMINIVFIFFNSQQGTFIFIVHCVFNQEVRTRLFKQKHGRVPPHL</sequence>
<dbReference type="InterPro" id="IPR000203">
    <property type="entry name" value="GPS"/>
</dbReference>
<evidence type="ECO:0000256" key="1">
    <source>
        <dbReference type="ARBA" id="ARBA00004141"/>
    </source>
</evidence>
<feature type="transmembrane region" description="Helical" evidence="6">
    <location>
        <begin position="572"/>
        <end position="593"/>
    </location>
</feature>
<organism evidence="9 10">
    <name type="scientific">Silurus asotus</name>
    <name type="common">Amur catfish</name>
    <name type="synonym">Parasilurus asotus</name>
    <dbReference type="NCBI Taxonomy" id="30991"/>
    <lineage>
        <taxon>Eukaryota</taxon>
        <taxon>Metazoa</taxon>
        <taxon>Chordata</taxon>
        <taxon>Craniata</taxon>
        <taxon>Vertebrata</taxon>
        <taxon>Euteleostomi</taxon>
        <taxon>Actinopterygii</taxon>
        <taxon>Neopterygii</taxon>
        <taxon>Teleostei</taxon>
        <taxon>Ostariophysi</taxon>
        <taxon>Siluriformes</taxon>
        <taxon>Siluridae</taxon>
        <taxon>Silurus</taxon>
    </lineage>
</organism>
<dbReference type="GO" id="GO:0004930">
    <property type="term" value="F:G protein-coupled receptor activity"/>
    <property type="evidence" value="ECO:0007669"/>
    <property type="project" value="InterPro"/>
</dbReference>
<feature type="domain" description="GAIN-B" evidence="7">
    <location>
        <begin position="258"/>
        <end position="408"/>
    </location>
</feature>
<evidence type="ECO:0000256" key="3">
    <source>
        <dbReference type="ARBA" id="ARBA00022989"/>
    </source>
</evidence>
<evidence type="ECO:0000256" key="2">
    <source>
        <dbReference type="ARBA" id="ARBA00022692"/>
    </source>
</evidence>
<evidence type="ECO:0000259" key="7">
    <source>
        <dbReference type="PROSITE" id="PS50221"/>
    </source>
</evidence>
<evidence type="ECO:0000256" key="4">
    <source>
        <dbReference type="ARBA" id="ARBA00023136"/>
    </source>
</evidence>
<dbReference type="GO" id="GO:0007189">
    <property type="term" value="P:adenylate cyclase-activating G protein-coupled receptor signaling pathway"/>
    <property type="evidence" value="ECO:0007669"/>
    <property type="project" value="TreeGrafter"/>
</dbReference>